<organism evidence="2 3">
    <name type="scientific">Fibrella aestuarina BUZ 2</name>
    <dbReference type="NCBI Taxonomy" id="1166018"/>
    <lineage>
        <taxon>Bacteria</taxon>
        <taxon>Pseudomonadati</taxon>
        <taxon>Bacteroidota</taxon>
        <taxon>Cytophagia</taxon>
        <taxon>Cytophagales</taxon>
        <taxon>Spirosomataceae</taxon>
        <taxon>Fibrella</taxon>
    </lineage>
</organism>
<dbReference type="InterPro" id="IPR041662">
    <property type="entry name" value="SusD-like_2"/>
</dbReference>
<gene>
    <name evidence="2" type="ORF">FAES_5060</name>
</gene>
<keyword evidence="1" id="KW-0732">Signal</keyword>
<accession>I0KG06</accession>
<dbReference type="AlphaFoldDB" id="I0KG06"/>
<sequence>MKFKSYIAILFVGMALLLSSCEDYLDINQNPNNPTDVEAALLLAPIQNQYALGIQFDARYIGRYVQNWQNAALVNDPWDLHGYVPASDAGGELWRNVYWRGGRNLLNLISDAQANQKWDYAGVGLVLQAWGWQMLTDVHGEIILDEAYDLDPNKNIFNYNTQPEVYAKVQQLLTDAIQNLNRADGNVSSVQLARGDQIYKGDRIKWKRFAYGLLAINAHHLSNKKGTYNPDKVMQYVDSSLVSNADDAVMNFNGLSTADASFFGPIRQNMNSFVQSNYVLRLLDGTVTTVKDPRLPIMLVPSVDGVYRGLNPGQGQSTAASAPVASRTVNVWGLPVNVNPPVGTLGRFLFTDKGPMPLMTYAQLQFIKAEAAFIKGDKATALAAYKKGIDAHMSASYVNVPAADRTAFLNNPLVVPTVAANLTLGQIMSQKYIAQWGWGFLEQWADLRRYNYGVGTDAFPTFALPNTFYGDNGGKPVQRLRPRYNSEYVWNIPALTKIGGFDLDFHTKPVWFTQP</sequence>
<dbReference type="Proteomes" id="UP000011058">
    <property type="component" value="Chromosome"/>
</dbReference>
<feature type="signal peptide" evidence="1">
    <location>
        <begin position="1"/>
        <end position="25"/>
    </location>
</feature>
<dbReference type="RefSeq" id="WP_015334158.1">
    <property type="nucleotide sequence ID" value="NC_020054.1"/>
</dbReference>
<feature type="chain" id="PRO_5003630588" description="SusD/RagB family nutrient-binding outer membrane lipoprotein" evidence="1">
    <location>
        <begin position="26"/>
        <end position="515"/>
    </location>
</feature>
<dbReference type="PATRIC" id="fig|1166018.3.peg.2036"/>
<dbReference type="eggNOG" id="COG0521">
    <property type="taxonomic scope" value="Bacteria"/>
</dbReference>
<reference evidence="2 3" key="1">
    <citation type="journal article" date="2012" name="J. Bacteriol.">
        <title>Genome Sequence of Fibrella aestuarina BUZ 2T, a Filamentous Marine Bacterium.</title>
        <authorList>
            <person name="Filippini M."/>
            <person name="Qi W."/>
            <person name="Blom J."/>
            <person name="Goesmann A."/>
            <person name="Smits T.H."/>
            <person name="Bagheri H.C."/>
        </authorList>
    </citation>
    <scope>NUCLEOTIDE SEQUENCE [LARGE SCALE GENOMIC DNA]</scope>
    <source>
        <strain evidence="3">BUZ 2T</strain>
    </source>
</reference>
<evidence type="ECO:0000313" key="2">
    <source>
        <dbReference type="EMBL" id="CCH03059.1"/>
    </source>
</evidence>
<name>I0KG06_9BACT</name>
<dbReference type="HOGENOM" id="CLU_025928_3_0_10"/>
<dbReference type="EMBL" id="HE796683">
    <property type="protein sequence ID" value="CCH03059.1"/>
    <property type="molecule type" value="Genomic_DNA"/>
</dbReference>
<dbReference type="KEGG" id="fae:FAES_5060"/>
<dbReference type="PROSITE" id="PS51257">
    <property type="entry name" value="PROKAR_LIPOPROTEIN"/>
    <property type="match status" value="1"/>
</dbReference>
<keyword evidence="3" id="KW-1185">Reference proteome</keyword>
<proteinExistence type="predicted"/>
<evidence type="ECO:0000256" key="1">
    <source>
        <dbReference type="SAM" id="SignalP"/>
    </source>
</evidence>
<dbReference type="Pfam" id="PF12771">
    <property type="entry name" value="SusD-like_2"/>
    <property type="match status" value="1"/>
</dbReference>
<evidence type="ECO:0008006" key="4">
    <source>
        <dbReference type="Google" id="ProtNLM"/>
    </source>
</evidence>
<dbReference type="OrthoDB" id="622163at2"/>
<dbReference type="Gene3D" id="1.25.40.390">
    <property type="match status" value="1"/>
</dbReference>
<dbReference type="InterPro" id="IPR011990">
    <property type="entry name" value="TPR-like_helical_dom_sf"/>
</dbReference>
<evidence type="ECO:0000313" key="3">
    <source>
        <dbReference type="Proteomes" id="UP000011058"/>
    </source>
</evidence>
<protein>
    <recommendedName>
        <fullName evidence="4">SusD/RagB family nutrient-binding outer membrane lipoprotein</fullName>
    </recommendedName>
</protein>
<dbReference type="SUPFAM" id="SSF48452">
    <property type="entry name" value="TPR-like"/>
    <property type="match status" value="1"/>
</dbReference>
<dbReference type="STRING" id="1166018.FAES_5060"/>